<dbReference type="InterPro" id="IPR025605">
    <property type="entry name" value="OST-HTH/LOTUS_dom"/>
</dbReference>
<organism evidence="3">
    <name type="scientific">Chrysotila carterae</name>
    <name type="common">Marine alga</name>
    <name type="synonym">Syracosphaera carterae</name>
    <dbReference type="NCBI Taxonomy" id="13221"/>
    <lineage>
        <taxon>Eukaryota</taxon>
        <taxon>Haptista</taxon>
        <taxon>Haptophyta</taxon>
        <taxon>Prymnesiophyceae</taxon>
        <taxon>Isochrysidales</taxon>
        <taxon>Isochrysidaceae</taxon>
        <taxon>Chrysotila</taxon>
    </lineage>
</organism>
<dbReference type="CDD" id="cd05402">
    <property type="entry name" value="NT_PAP_TUTase"/>
    <property type="match status" value="1"/>
</dbReference>
<dbReference type="PANTHER" id="PTHR23092:SF15">
    <property type="entry name" value="INACTIVE NON-CANONICAL POLY(A) RNA POLYMERASE PROTEIN TRF4-2-RELATED"/>
    <property type="match status" value="1"/>
</dbReference>
<gene>
    <name evidence="3" type="ORF">PCAR00345_LOCUS5308</name>
</gene>
<dbReference type="InterPro" id="IPR045862">
    <property type="entry name" value="Trf4-like"/>
</dbReference>
<evidence type="ECO:0000259" key="2">
    <source>
        <dbReference type="PROSITE" id="PS51644"/>
    </source>
</evidence>
<dbReference type="AlphaFoldDB" id="A0A7S4EU00"/>
<dbReference type="GO" id="GO:0005730">
    <property type="term" value="C:nucleolus"/>
    <property type="evidence" value="ECO:0007669"/>
    <property type="project" value="TreeGrafter"/>
</dbReference>
<feature type="compositionally biased region" description="Basic and acidic residues" evidence="1">
    <location>
        <begin position="24"/>
        <end position="40"/>
    </location>
</feature>
<dbReference type="EMBL" id="HBIZ01009087">
    <property type="protein sequence ID" value="CAE0752721.1"/>
    <property type="molecule type" value="Transcribed_RNA"/>
</dbReference>
<name>A0A7S4EU00_CHRCT</name>
<dbReference type="Gene3D" id="3.30.460.10">
    <property type="entry name" value="Beta Polymerase, domain 2"/>
    <property type="match status" value="1"/>
</dbReference>
<dbReference type="PROSITE" id="PS51644">
    <property type="entry name" value="HTH_OST"/>
    <property type="match status" value="1"/>
</dbReference>
<dbReference type="PANTHER" id="PTHR23092">
    <property type="entry name" value="POLY(A) RNA POLYMERASE"/>
    <property type="match status" value="1"/>
</dbReference>
<dbReference type="SUPFAM" id="SSF81301">
    <property type="entry name" value="Nucleotidyltransferase"/>
    <property type="match status" value="1"/>
</dbReference>
<protein>
    <recommendedName>
        <fullName evidence="2">HTH OST-type domain-containing protein</fullName>
    </recommendedName>
</protein>
<dbReference type="InterPro" id="IPR043519">
    <property type="entry name" value="NT_sf"/>
</dbReference>
<dbReference type="GO" id="GO:0043634">
    <property type="term" value="P:polyadenylation-dependent ncRNA catabolic process"/>
    <property type="evidence" value="ECO:0007669"/>
    <property type="project" value="TreeGrafter"/>
</dbReference>
<proteinExistence type="predicted"/>
<dbReference type="SUPFAM" id="SSF81631">
    <property type="entry name" value="PAP/OAS1 substrate-binding domain"/>
    <property type="match status" value="1"/>
</dbReference>
<dbReference type="GO" id="GO:0031499">
    <property type="term" value="C:TRAMP complex"/>
    <property type="evidence" value="ECO:0007669"/>
    <property type="project" value="TreeGrafter"/>
</dbReference>
<dbReference type="GO" id="GO:0003729">
    <property type="term" value="F:mRNA binding"/>
    <property type="evidence" value="ECO:0007669"/>
    <property type="project" value="TreeGrafter"/>
</dbReference>
<sequence length="492" mass="54213">MNPDLGISKKSIRKKNRDAGGQSKKRDEKRKMQKKDTKFARRFEQFAQQLHSLMDRRFPPSWAAAPSVQDIESAFRAEFGKPISPHEFGFSSNSSLILAVQRAGGAGQPAPKKKRKKSQQAREEGSPHDSHFPATSPPANVATRSSHEDSTEKRLLHQLNWSCSFSSSSGVSLLHEQIGAVAALATPDAHELSRRQAAAMRVARLVYARCPRGELQVFGSCVTMLSLPGSDLDCEVVVDDSVQPLYLLESLATGLRCEGVARPGTMKVIGNASVPIARYVDAASGIHIDVSVNNGGHTGSERVRQELAIRPALRPVLLVLKIFLRQACLHETYTGGIGSHLLFAMALRALARKLPPNESAAAREVDLGDLLCTFLRTYASGSASLSLLDPLAGYPVDIGSKAFKFAEVRKRFRNVLQQLEAPGSRPCLSMVLKGWPAGKVDRTYDLKALLRKRPRSHPRQHGKRQNQRQPAFFSRLIDKLAMKDVYFRALEL</sequence>
<evidence type="ECO:0000256" key="1">
    <source>
        <dbReference type="SAM" id="MobiDB-lite"/>
    </source>
</evidence>
<accession>A0A7S4EU00</accession>
<evidence type="ECO:0000313" key="3">
    <source>
        <dbReference type="EMBL" id="CAE0752721.1"/>
    </source>
</evidence>
<feature type="region of interest" description="Disordered" evidence="1">
    <location>
        <begin position="1"/>
        <end position="40"/>
    </location>
</feature>
<dbReference type="Pfam" id="PF22600">
    <property type="entry name" value="MTPAP-like_central"/>
    <property type="match status" value="1"/>
</dbReference>
<dbReference type="Gene3D" id="1.10.1410.10">
    <property type="match status" value="1"/>
</dbReference>
<feature type="region of interest" description="Disordered" evidence="1">
    <location>
        <begin position="101"/>
        <end position="151"/>
    </location>
</feature>
<feature type="domain" description="HTH OST-type" evidence="2">
    <location>
        <begin position="42"/>
        <end position="123"/>
    </location>
</feature>
<dbReference type="InterPro" id="IPR054708">
    <property type="entry name" value="MTPAP-like_central"/>
</dbReference>
<dbReference type="GO" id="GO:0031123">
    <property type="term" value="P:RNA 3'-end processing"/>
    <property type="evidence" value="ECO:0007669"/>
    <property type="project" value="TreeGrafter"/>
</dbReference>
<reference evidence="3" key="1">
    <citation type="submission" date="2021-01" db="EMBL/GenBank/DDBJ databases">
        <authorList>
            <person name="Corre E."/>
            <person name="Pelletier E."/>
            <person name="Niang G."/>
            <person name="Scheremetjew M."/>
            <person name="Finn R."/>
            <person name="Kale V."/>
            <person name="Holt S."/>
            <person name="Cochrane G."/>
            <person name="Meng A."/>
            <person name="Brown T."/>
            <person name="Cohen L."/>
        </authorList>
    </citation>
    <scope>NUCLEOTIDE SEQUENCE</scope>
    <source>
        <strain evidence="3">CCMP645</strain>
    </source>
</reference>
<feature type="compositionally biased region" description="Basic and acidic residues" evidence="1">
    <location>
        <begin position="120"/>
        <end position="131"/>
    </location>
</feature>
<dbReference type="GO" id="GO:1990817">
    <property type="term" value="F:poly(A) RNA polymerase activity"/>
    <property type="evidence" value="ECO:0007669"/>
    <property type="project" value="InterPro"/>
</dbReference>